<dbReference type="GeneID" id="93310940"/>
<keyword evidence="3" id="KW-0378">Hydrolase</keyword>
<dbReference type="PATRIC" id="fig|1028307.3.peg.2761"/>
<gene>
    <name evidence="3" type="ordered locus">EAE_13815</name>
</gene>
<dbReference type="NCBIfam" id="NF033621">
    <property type="entry name" value="de_GSH_amidase"/>
    <property type="match status" value="1"/>
</dbReference>
<evidence type="ECO:0000313" key="4">
    <source>
        <dbReference type="Proteomes" id="UP000008881"/>
    </source>
</evidence>
<dbReference type="KEGG" id="eae:EAE_13815"/>
<dbReference type="GO" id="GO:0016787">
    <property type="term" value="F:hydrolase activity"/>
    <property type="evidence" value="ECO:0007669"/>
    <property type="project" value="UniProtKB-KW"/>
</dbReference>
<protein>
    <submittedName>
        <fullName evidence="3">Hydrolase, carbon-nitrogen family protein</fullName>
    </submittedName>
</protein>
<dbReference type="CDD" id="cd07581">
    <property type="entry name" value="nitrilase_3"/>
    <property type="match status" value="1"/>
</dbReference>
<accession>A0A0H3FXU7</accession>
<dbReference type="PROSITE" id="PS50263">
    <property type="entry name" value="CN_HYDROLASE"/>
    <property type="match status" value="1"/>
</dbReference>
<proteinExistence type="inferred from homology"/>
<evidence type="ECO:0000313" key="3">
    <source>
        <dbReference type="EMBL" id="AEG97677.1"/>
    </source>
</evidence>
<organism evidence="3 4">
    <name type="scientific">Klebsiella aerogenes (strain ATCC 13048 / DSM 30053 / CCUG 1429 / JCM 1235 / KCTC 2190 / NBRC 13534 / NCIMB 10102 / NCTC 10006 / CDC 819-56)</name>
    <name type="common">Enterobacter aerogenes</name>
    <dbReference type="NCBI Taxonomy" id="1028307"/>
    <lineage>
        <taxon>Bacteria</taxon>
        <taxon>Pseudomonadati</taxon>
        <taxon>Pseudomonadota</taxon>
        <taxon>Gammaproteobacteria</taxon>
        <taxon>Enterobacterales</taxon>
        <taxon>Enterobacteriaceae</taxon>
        <taxon>Klebsiella/Raoultella group</taxon>
        <taxon>Klebsiella</taxon>
    </lineage>
</organism>
<keyword evidence="4" id="KW-1185">Reference proteome</keyword>
<dbReference type="EMBL" id="CP002824">
    <property type="protein sequence ID" value="AEG97677.1"/>
    <property type="molecule type" value="Genomic_DNA"/>
</dbReference>
<dbReference type="Proteomes" id="UP000008881">
    <property type="component" value="Chromosome"/>
</dbReference>
<dbReference type="SUPFAM" id="SSF56317">
    <property type="entry name" value="Carbon-nitrogen hydrolase"/>
    <property type="match status" value="1"/>
</dbReference>
<dbReference type="eggNOG" id="COG0388">
    <property type="taxonomic scope" value="Bacteria"/>
</dbReference>
<reference evidence="3 4" key="1">
    <citation type="journal article" date="2012" name="J. Bacteriol.">
        <title>Complete genome sequence of Enterobacter aerogenes KCTC 2190.</title>
        <authorList>
            <person name="Shin S.H."/>
            <person name="Kim S."/>
            <person name="Kim J.Y."/>
            <person name="Lee S."/>
            <person name="Um Y."/>
            <person name="Oh M.K."/>
            <person name="Kim Y.R."/>
            <person name="Lee J."/>
            <person name="Yang K.S."/>
        </authorList>
    </citation>
    <scope>NUCLEOTIDE SEQUENCE [LARGE SCALE GENOMIC DNA]</scope>
    <source>
        <strain evidence="3 4">KCTC 2190</strain>
    </source>
</reference>
<dbReference type="PANTHER" id="PTHR23088">
    <property type="entry name" value="NITRILASE-RELATED"/>
    <property type="match status" value="1"/>
</dbReference>
<evidence type="ECO:0000259" key="2">
    <source>
        <dbReference type="PROSITE" id="PS50263"/>
    </source>
</evidence>
<dbReference type="InterPro" id="IPR001110">
    <property type="entry name" value="UPF0012_CS"/>
</dbReference>
<dbReference type="PROSITE" id="PS01227">
    <property type="entry name" value="UPF0012"/>
    <property type="match status" value="1"/>
</dbReference>
<dbReference type="AlphaFoldDB" id="A0A0H3FXU7"/>
<evidence type="ECO:0000256" key="1">
    <source>
        <dbReference type="ARBA" id="ARBA00010613"/>
    </source>
</evidence>
<dbReference type="PANTHER" id="PTHR23088:SF27">
    <property type="entry name" value="DEAMINATED GLUTATHIONE AMIDASE"/>
    <property type="match status" value="1"/>
</dbReference>
<dbReference type="HOGENOM" id="CLU_030130_1_2_6"/>
<dbReference type="InterPro" id="IPR047999">
    <property type="entry name" value="De_GSH_amidase"/>
</dbReference>
<dbReference type="RefSeq" id="WP_015704731.1">
    <property type="nucleotide sequence ID" value="NC_015663.1"/>
</dbReference>
<dbReference type="Gene3D" id="3.60.110.10">
    <property type="entry name" value="Carbon-nitrogen hydrolase"/>
    <property type="match status" value="1"/>
</dbReference>
<dbReference type="InterPro" id="IPR003010">
    <property type="entry name" value="C-N_Hydrolase"/>
</dbReference>
<name>A0A0H3FXU7_KLEAK</name>
<comment type="similarity">
    <text evidence="1">Belongs to the carbon-nitrogen hydrolase superfamily. NIT1/NIT2 family.</text>
</comment>
<feature type="domain" description="CN hydrolase" evidence="2">
    <location>
        <begin position="1"/>
        <end position="238"/>
    </location>
</feature>
<dbReference type="InterPro" id="IPR036526">
    <property type="entry name" value="C-N_Hydrolase_sf"/>
</dbReference>
<dbReference type="Pfam" id="PF00795">
    <property type="entry name" value="CN_hydrolase"/>
    <property type="match status" value="1"/>
</dbReference>
<dbReference type="OrthoDB" id="9811121at2"/>
<sequence length="262" mass="28504">MRVAAGQFAVTAQWQTNAQICVELMRQAAECGVSLLVLPEALLARADNDPDMSVKSAQALDGGFMQQLLAESRSNDLTTILTLHVPSGEGRASNTLVAIRQGMISAQYQKLHLYDAFNMQESRLVDAGEQIPPLIDVNGMRIGLMTCYDLRFPELALSLALKGADVLVLPTAWVRGPLKEHHWATLLAARALDTTCYIIAAGECGTRNIGQSRIIDPLGTTIAGAAAQPQLIFAEISADYIRQVRESLPVLRNRRFAPPQLL</sequence>